<dbReference type="GO" id="GO:1990281">
    <property type="term" value="C:efflux pump complex"/>
    <property type="evidence" value="ECO:0007669"/>
    <property type="project" value="TreeGrafter"/>
</dbReference>
<dbReference type="InterPro" id="IPR058637">
    <property type="entry name" value="YknX-like_C"/>
</dbReference>
<protein>
    <submittedName>
        <fullName evidence="6">Multidrug resistance protein MdtA</fullName>
    </submittedName>
</protein>
<gene>
    <name evidence="6" type="ORF">HMF8227_01085</name>
</gene>
<evidence type="ECO:0000256" key="1">
    <source>
        <dbReference type="ARBA" id="ARBA00009477"/>
    </source>
</evidence>
<dbReference type="Pfam" id="PF25989">
    <property type="entry name" value="YknX_C"/>
    <property type="match status" value="1"/>
</dbReference>
<comment type="similarity">
    <text evidence="1">Belongs to the membrane fusion protein (MFP) (TC 8.A.1) family.</text>
</comment>
<keyword evidence="3" id="KW-0732">Signal</keyword>
<dbReference type="Gene3D" id="2.40.420.20">
    <property type="match status" value="1"/>
</dbReference>
<keyword evidence="2" id="KW-0175">Coiled coil</keyword>
<dbReference type="Gene3D" id="1.10.287.470">
    <property type="entry name" value="Helix hairpin bin"/>
    <property type="match status" value="1"/>
</dbReference>
<evidence type="ECO:0000313" key="6">
    <source>
        <dbReference type="EMBL" id="AWL11571.1"/>
    </source>
</evidence>
<sequence length="360" mass="39495">MKKLIYCFTALLFIQWPLDVQAKEPAAPVVSVVPVATQHLSPSVKVTGQVQSRLKSDISAGVSGKLTWVVEPGNQVRQGDVLARLETQPWQNKVRQLELKIQRKTITINKLKGDLERMQELHHQSAISQRDLDNQSADLALAETDLELLRVELDDAKDKLSKTQVVAPFSGVVAKRYRQEGQDVTAAHAIVYLINTQKLEVRVNGPLAYADFPRAQGAMTVHFNKGETRFPLRSIVPVSDERSQTFSAYLEIPEADAGQFYVGQLVSVDLPSASPELNAVVPRDSLIVGKERTQVYVLDQDGKAKAVDVEVIAGQGDKVSVKGNLSEGQRVVVRGGETLSDGQLVRVLTAEEFPLSTIAS</sequence>
<dbReference type="RefSeq" id="WP_109339205.1">
    <property type="nucleotide sequence ID" value="NZ_CP029347.1"/>
</dbReference>
<dbReference type="InterPro" id="IPR058625">
    <property type="entry name" value="MdtA-like_BSH"/>
</dbReference>
<feature type="chain" id="PRO_5015676459" evidence="3">
    <location>
        <begin position="23"/>
        <end position="360"/>
    </location>
</feature>
<dbReference type="AlphaFoldDB" id="A0A2S2E1P7"/>
<feature type="signal peptide" evidence="3">
    <location>
        <begin position="1"/>
        <end position="22"/>
    </location>
</feature>
<reference evidence="6 7" key="1">
    <citation type="submission" date="2018-05" db="EMBL/GenBank/DDBJ databases">
        <title>Salinimonas sp. HMF8227 Genome sequencing and assembly.</title>
        <authorList>
            <person name="Kang H."/>
            <person name="Kang J."/>
            <person name="Cha I."/>
            <person name="Kim H."/>
            <person name="Joh K."/>
        </authorList>
    </citation>
    <scope>NUCLEOTIDE SEQUENCE [LARGE SCALE GENOMIC DNA]</scope>
    <source>
        <strain evidence="6 7">HMF8227</strain>
    </source>
</reference>
<dbReference type="Proteomes" id="UP000245728">
    <property type="component" value="Chromosome"/>
</dbReference>
<evidence type="ECO:0000259" key="4">
    <source>
        <dbReference type="Pfam" id="PF25917"/>
    </source>
</evidence>
<evidence type="ECO:0000313" key="7">
    <source>
        <dbReference type="Proteomes" id="UP000245728"/>
    </source>
</evidence>
<dbReference type="Gene3D" id="2.40.50.100">
    <property type="match status" value="1"/>
</dbReference>
<evidence type="ECO:0000259" key="5">
    <source>
        <dbReference type="Pfam" id="PF25989"/>
    </source>
</evidence>
<keyword evidence="7" id="KW-1185">Reference proteome</keyword>
<dbReference type="EMBL" id="CP029347">
    <property type="protein sequence ID" value="AWL11571.1"/>
    <property type="molecule type" value="Genomic_DNA"/>
</dbReference>
<feature type="coiled-coil region" evidence="2">
    <location>
        <begin position="94"/>
        <end position="166"/>
    </location>
</feature>
<dbReference type="PANTHER" id="PTHR30469">
    <property type="entry name" value="MULTIDRUG RESISTANCE PROTEIN MDTA"/>
    <property type="match status" value="1"/>
</dbReference>
<dbReference type="KEGG" id="salh:HMF8227_01085"/>
<dbReference type="InterPro" id="IPR006143">
    <property type="entry name" value="RND_pump_MFP"/>
</dbReference>
<dbReference type="SUPFAM" id="SSF111369">
    <property type="entry name" value="HlyD-like secretion proteins"/>
    <property type="match status" value="1"/>
</dbReference>
<dbReference type="NCBIfam" id="TIGR01730">
    <property type="entry name" value="RND_mfp"/>
    <property type="match status" value="1"/>
</dbReference>
<proteinExistence type="inferred from homology"/>
<name>A0A2S2E1P7_9ALTE</name>
<evidence type="ECO:0000256" key="2">
    <source>
        <dbReference type="SAM" id="Coils"/>
    </source>
</evidence>
<dbReference type="GO" id="GO:0015562">
    <property type="term" value="F:efflux transmembrane transporter activity"/>
    <property type="evidence" value="ECO:0007669"/>
    <property type="project" value="TreeGrafter"/>
</dbReference>
<feature type="domain" description="Multidrug resistance protein MdtA-like barrel-sandwich hybrid" evidence="4">
    <location>
        <begin position="56"/>
        <end position="190"/>
    </location>
</feature>
<dbReference type="PANTHER" id="PTHR30469:SF15">
    <property type="entry name" value="HLYD FAMILY OF SECRETION PROTEINS"/>
    <property type="match status" value="1"/>
</dbReference>
<dbReference type="Pfam" id="PF25917">
    <property type="entry name" value="BSH_RND"/>
    <property type="match status" value="1"/>
</dbReference>
<organism evidence="6 7">
    <name type="scientific">Saliniradius amylolyticus</name>
    <dbReference type="NCBI Taxonomy" id="2183582"/>
    <lineage>
        <taxon>Bacteria</taxon>
        <taxon>Pseudomonadati</taxon>
        <taxon>Pseudomonadota</taxon>
        <taxon>Gammaproteobacteria</taxon>
        <taxon>Alteromonadales</taxon>
        <taxon>Alteromonadaceae</taxon>
        <taxon>Saliniradius</taxon>
    </lineage>
</organism>
<evidence type="ECO:0000256" key="3">
    <source>
        <dbReference type="SAM" id="SignalP"/>
    </source>
</evidence>
<accession>A0A2S2E1P7</accession>
<dbReference type="OrthoDB" id="9806939at2"/>
<feature type="domain" description="YknX-like C-terminal permuted SH3-like" evidence="5">
    <location>
        <begin position="280"/>
        <end position="347"/>
    </location>
</feature>
<dbReference type="Gene3D" id="2.40.30.170">
    <property type="match status" value="1"/>
</dbReference>